<name>A0A1C7WPD8_9BACT</name>
<evidence type="ECO:0000256" key="1">
    <source>
        <dbReference type="SAM" id="Phobius"/>
    </source>
</evidence>
<dbReference type="RefSeq" id="WP_066183175.1">
    <property type="nucleotide sequence ID" value="NZ_CP035926.1"/>
</dbReference>
<gene>
    <name evidence="2" type="ORF">AA347_00016</name>
</gene>
<comment type="caution">
    <text evidence="2">The sequence shown here is derived from an EMBL/GenBank/DDBJ whole genome shotgun (WGS) entry which is preliminary data.</text>
</comment>
<reference evidence="2 3" key="1">
    <citation type="submission" date="2015-10" db="EMBL/GenBank/DDBJ databases">
        <authorList>
            <person name="Rovetto F.F."/>
            <person name="Cocolin L.L."/>
            <person name="Illeghems K.K."/>
            <person name="Van Nieuwerbuegh F.F."/>
            <person name="Houf K.K."/>
        </authorList>
    </citation>
    <scope>NUCLEOTIDE SEQUENCE [LARGE SCALE GENOMIC DNA]</scope>
    <source>
        <strain evidence="2 3">LMG 24486</strain>
    </source>
</reference>
<feature type="transmembrane region" description="Helical" evidence="1">
    <location>
        <begin position="12"/>
        <end position="29"/>
    </location>
</feature>
<keyword evidence="1" id="KW-0472">Membrane</keyword>
<evidence type="ECO:0008006" key="4">
    <source>
        <dbReference type="Google" id="ProtNLM"/>
    </source>
</evidence>
<accession>A0A1C7WPD8</accession>
<dbReference type="Proteomes" id="UP000092987">
    <property type="component" value="Unassembled WGS sequence"/>
</dbReference>
<evidence type="ECO:0000313" key="3">
    <source>
        <dbReference type="Proteomes" id="UP000092987"/>
    </source>
</evidence>
<protein>
    <recommendedName>
        <fullName evidence="4">Ig-like domain-containing protein</fullName>
    </recommendedName>
</protein>
<sequence length="195" mass="22305">MLNLFKKNRSSLTFKIVILIGLGFIYPMLANSTKDSFVKIFSNISENSNYFAKIVSKKEIRDKKSTINYVVITGDISSKNNDLDRFSLSLDEKYITSLNDLSIKIEDLKTKGIYSCEASFLDKVSPDYSYHIQVDISNKSANCYLKSKNKLNSSTKLDSKGLNKIDDKSIKIKDKSLIDEKELKKFKRIENPNKE</sequence>
<organism evidence="2 3">
    <name type="scientific">Aliarcobacter thereius LMG 24486</name>
    <dbReference type="NCBI Taxonomy" id="1032240"/>
    <lineage>
        <taxon>Bacteria</taxon>
        <taxon>Pseudomonadati</taxon>
        <taxon>Campylobacterota</taxon>
        <taxon>Epsilonproteobacteria</taxon>
        <taxon>Campylobacterales</taxon>
        <taxon>Arcobacteraceae</taxon>
        <taxon>Aliarcobacter</taxon>
    </lineage>
</organism>
<keyword evidence="3" id="KW-1185">Reference proteome</keyword>
<evidence type="ECO:0000313" key="2">
    <source>
        <dbReference type="EMBL" id="OCL94587.1"/>
    </source>
</evidence>
<keyword evidence="1" id="KW-1133">Transmembrane helix</keyword>
<proteinExistence type="predicted"/>
<dbReference type="EMBL" id="LLKQ01000001">
    <property type="protein sequence ID" value="OCL94587.1"/>
    <property type="molecule type" value="Genomic_DNA"/>
</dbReference>
<keyword evidence="1" id="KW-0812">Transmembrane</keyword>